<organism evidence="1 2">
    <name type="scientific">Fasciolopsis buskii</name>
    <dbReference type="NCBI Taxonomy" id="27845"/>
    <lineage>
        <taxon>Eukaryota</taxon>
        <taxon>Metazoa</taxon>
        <taxon>Spiralia</taxon>
        <taxon>Lophotrochozoa</taxon>
        <taxon>Platyhelminthes</taxon>
        <taxon>Trematoda</taxon>
        <taxon>Digenea</taxon>
        <taxon>Plagiorchiida</taxon>
        <taxon>Echinostomata</taxon>
        <taxon>Echinostomatoidea</taxon>
        <taxon>Fasciolidae</taxon>
        <taxon>Fasciolopsis</taxon>
    </lineage>
</organism>
<reference evidence="1" key="1">
    <citation type="submission" date="2019-05" db="EMBL/GenBank/DDBJ databases">
        <title>Annotation for the trematode Fasciolopsis buski.</title>
        <authorList>
            <person name="Choi Y.-J."/>
        </authorList>
    </citation>
    <scope>NUCLEOTIDE SEQUENCE</scope>
    <source>
        <strain evidence="1">HT</strain>
        <tissue evidence="1">Whole worm</tissue>
    </source>
</reference>
<gene>
    <name evidence="1" type="ORF">FBUS_07278</name>
</gene>
<proteinExistence type="predicted"/>
<evidence type="ECO:0000313" key="2">
    <source>
        <dbReference type="Proteomes" id="UP000728185"/>
    </source>
</evidence>
<dbReference type="OrthoDB" id="10598550at2759"/>
<dbReference type="AlphaFoldDB" id="A0A8E0RYJ0"/>
<keyword evidence="2" id="KW-1185">Reference proteome</keyword>
<protein>
    <submittedName>
        <fullName evidence="1">Uncharacterized protein</fullName>
    </submittedName>
</protein>
<accession>A0A8E0RYJ0</accession>
<sequence>MSVNVCRPILIRHSSLIQHILFILIGCRPDSLGLHQPLVIVPLPRSQSEQVHSVQCESKLSQADQLAVLFDVVQEQSDWESTRLCQASSVHSTHSESDTFTLVSHAHRLPARKYSAPSITTKSIPEVPDYLHCVMSTTSPVTSLRSQSSQSVSEYHRCLGPDSLSLQMRDSPLKTDSLRSFHPHPKKYDGSLLQCYDDPFYDYEVERHVSTEARGKIPDIFLQ</sequence>
<dbReference type="PROSITE" id="PS51257">
    <property type="entry name" value="PROKAR_LIPOPROTEIN"/>
    <property type="match status" value="1"/>
</dbReference>
<evidence type="ECO:0000313" key="1">
    <source>
        <dbReference type="EMBL" id="KAA0192922.1"/>
    </source>
</evidence>
<name>A0A8E0RYJ0_9TREM</name>
<comment type="caution">
    <text evidence="1">The sequence shown here is derived from an EMBL/GenBank/DDBJ whole genome shotgun (WGS) entry which is preliminary data.</text>
</comment>
<dbReference type="EMBL" id="LUCM01005344">
    <property type="protein sequence ID" value="KAA0192922.1"/>
    <property type="molecule type" value="Genomic_DNA"/>
</dbReference>
<dbReference type="Proteomes" id="UP000728185">
    <property type="component" value="Unassembled WGS sequence"/>
</dbReference>